<protein>
    <recommendedName>
        <fullName evidence="2">histidine kinase</fullName>
        <ecNumber evidence="2">2.7.13.3</ecNumber>
    </recommendedName>
</protein>
<evidence type="ECO:0000259" key="12">
    <source>
        <dbReference type="PROSITE" id="PS50112"/>
    </source>
</evidence>
<evidence type="ECO:0000256" key="4">
    <source>
        <dbReference type="ARBA" id="ARBA00022679"/>
    </source>
</evidence>
<dbReference type="Gene3D" id="3.40.50.2300">
    <property type="match status" value="1"/>
</dbReference>
<dbReference type="Proteomes" id="UP000237925">
    <property type="component" value="Chromosome"/>
</dbReference>
<dbReference type="Pfam" id="PF00989">
    <property type="entry name" value="PAS"/>
    <property type="match status" value="1"/>
</dbReference>
<dbReference type="SMART" id="SM00448">
    <property type="entry name" value="REC"/>
    <property type="match status" value="1"/>
</dbReference>
<dbReference type="InterPro" id="IPR001789">
    <property type="entry name" value="Sig_transdc_resp-reg_receiver"/>
</dbReference>
<dbReference type="NCBIfam" id="TIGR00229">
    <property type="entry name" value="sensory_box"/>
    <property type="match status" value="1"/>
</dbReference>
<name>A0A2R3QFS8_9BURK</name>
<dbReference type="PANTHER" id="PTHR43065">
    <property type="entry name" value="SENSOR HISTIDINE KINASE"/>
    <property type="match status" value="1"/>
</dbReference>
<dbReference type="PROSITE" id="PS50109">
    <property type="entry name" value="HIS_KIN"/>
    <property type="match status" value="1"/>
</dbReference>
<dbReference type="GO" id="GO:0000155">
    <property type="term" value="F:phosphorelay sensor kinase activity"/>
    <property type="evidence" value="ECO:0007669"/>
    <property type="project" value="InterPro"/>
</dbReference>
<dbReference type="EMBL" id="CP027667">
    <property type="protein sequence ID" value="AVO50544.1"/>
    <property type="molecule type" value="Genomic_DNA"/>
</dbReference>
<dbReference type="InterPro" id="IPR036097">
    <property type="entry name" value="HisK_dim/P_sf"/>
</dbReference>
<dbReference type="RefSeq" id="WP_106684995.1">
    <property type="nucleotide sequence ID" value="NZ_CP027667.1"/>
</dbReference>
<evidence type="ECO:0000313" key="13">
    <source>
        <dbReference type="EMBL" id="AVO50544.1"/>
    </source>
</evidence>
<dbReference type="Gene3D" id="3.30.565.10">
    <property type="entry name" value="Histidine kinase-like ATPase, C-terminal domain"/>
    <property type="match status" value="1"/>
</dbReference>
<keyword evidence="14" id="KW-1185">Reference proteome</keyword>
<dbReference type="PRINTS" id="PR00344">
    <property type="entry name" value="BCTRLSENSOR"/>
</dbReference>
<evidence type="ECO:0000256" key="8">
    <source>
        <dbReference type="ARBA" id="ARBA00023012"/>
    </source>
</evidence>
<feature type="domain" description="PAS" evidence="12">
    <location>
        <begin position="157"/>
        <end position="215"/>
    </location>
</feature>
<dbReference type="SUPFAM" id="SSF47384">
    <property type="entry name" value="Homodimeric domain of signal transducing histidine kinase"/>
    <property type="match status" value="1"/>
</dbReference>
<feature type="domain" description="Response regulatory" evidence="11">
    <location>
        <begin position="533"/>
        <end position="648"/>
    </location>
</feature>
<dbReference type="PROSITE" id="PS50112">
    <property type="entry name" value="PAS"/>
    <property type="match status" value="1"/>
</dbReference>
<sequence length="657" mass="70521">MSGRIREFDWQAHPLGPPDSWPPELRGALEVVLACTAPACLIWGRALSVLPNDACLDLPGISPGSLGGPCATAWRALPGLAGAAAQCLETGLAAAGQLPGPQQRSYTLNPVRDAQDRVAGAVLFFAQEARTALQDPAQAPGRASDRDRLWELSDALMVVLRFDATIVAVNPAWSAALGWSEDESVGRHLTEFVYDGDSEILRRETMRLRAGAQRRRVRMRFVCSSGNRRLLRTLSWSVVVADGLLHAVGRDETDEMERELQLAATREQLRQSQKVEAIGQLTGGIAHDFNNMLQGILLPLQLMQRRVDQGRSQEVRGYIDAALGSVRRAAALTQRLLAFSRRQPLDVRPTDVAQLLSGLQAMLRSTFGANIALTIAAAPDLWVVRTDPHQLESALLNLAINARDAMPGGGALHVEAANVRAEAGRDAALGRSAREAGEYVRLTVRDSGCGMPAAVVERVFEPFFTTKPAGQGTGLGLSMVYGYMRQTGGAVEIDSQPGRGSSVHLYVPRCLQAAEREEHAPLGAQALLGPRQQVLVVEDDETVRALVVELLGEMGFHVTQAASGTQAVALLAQARHVDLLITDVGLPGPDGRQVAELARERFPGIRVLLMTGYDSDGGLADDLQALALQLLAKPFSASALVHTVGQMMGREQADSPA</sequence>
<dbReference type="SUPFAM" id="SSF55874">
    <property type="entry name" value="ATPase domain of HSP90 chaperone/DNA topoisomerase II/histidine kinase"/>
    <property type="match status" value="1"/>
</dbReference>
<dbReference type="EC" id="2.7.13.3" evidence="2"/>
<keyword evidence="6 13" id="KW-0418">Kinase</keyword>
<evidence type="ECO:0000313" key="14">
    <source>
        <dbReference type="Proteomes" id="UP000237925"/>
    </source>
</evidence>
<evidence type="ECO:0000259" key="10">
    <source>
        <dbReference type="PROSITE" id="PS50109"/>
    </source>
</evidence>
<dbReference type="InterPro" id="IPR003661">
    <property type="entry name" value="HisK_dim/P_dom"/>
</dbReference>
<dbReference type="SUPFAM" id="SSF55785">
    <property type="entry name" value="PYP-like sensor domain (PAS domain)"/>
    <property type="match status" value="1"/>
</dbReference>
<dbReference type="InterPro" id="IPR036890">
    <property type="entry name" value="HATPase_C_sf"/>
</dbReference>
<keyword evidence="3 9" id="KW-0597">Phosphoprotein</keyword>
<reference evidence="13 14" key="1">
    <citation type="submission" date="2018-03" db="EMBL/GenBank/DDBJ databases">
        <title>Genome sequencing of Melaminivora sp.</title>
        <authorList>
            <person name="Kim S.-J."/>
            <person name="Heo J."/>
            <person name="Ahn J.-H."/>
            <person name="Kwon S.-W."/>
        </authorList>
    </citation>
    <scope>NUCLEOTIDE SEQUENCE [LARGE SCALE GENOMIC DNA]</scope>
    <source>
        <strain evidence="13 14">SC2-9</strain>
    </source>
</reference>
<dbReference type="Gene3D" id="3.30.450.20">
    <property type="entry name" value="PAS domain"/>
    <property type="match status" value="1"/>
</dbReference>
<dbReference type="SMART" id="SM00091">
    <property type="entry name" value="PAS"/>
    <property type="match status" value="1"/>
</dbReference>
<dbReference type="Pfam" id="PF00072">
    <property type="entry name" value="Response_reg"/>
    <property type="match status" value="1"/>
</dbReference>
<dbReference type="Gene3D" id="1.10.287.130">
    <property type="match status" value="1"/>
</dbReference>
<dbReference type="Pfam" id="PF02518">
    <property type="entry name" value="HATPase_c"/>
    <property type="match status" value="1"/>
</dbReference>
<accession>A0A2R3QFS8</accession>
<dbReference type="KEGG" id="mela:C6568_15875"/>
<feature type="domain" description="Histidine kinase" evidence="10">
    <location>
        <begin position="284"/>
        <end position="511"/>
    </location>
</feature>
<keyword evidence="5" id="KW-0547">Nucleotide-binding</keyword>
<proteinExistence type="predicted"/>
<dbReference type="PROSITE" id="PS50110">
    <property type="entry name" value="RESPONSE_REGULATORY"/>
    <property type="match status" value="1"/>
</dbReference>
<feature type="modified residue" description="4-aspartylphosphate" evidence="9">
    <location>
        <position position="583"/>
    </location>
</feature>
<dbReference type="GO" id="GO:0006355">
    <property type="term" value="P:regulation of DNA-templated transcription"/>
    <property type="evidence" value="ECO:0007669"/>
    <property type="project" value="InterPro"/>
</dbReference>
<evidence type="ECO:0000256" key="2">
    <source>
        <dbReference type="ARBA" id="ARBA00012438"/>
    </source>
</evidence>
<comment type="catalytic activity">
    <reaction evidence="1">
        <text>ATP + protein L-histidine = ADP + protein N-phospho-L-histidine.</text>
        <dbReference type="EC" id="2.7.13.3"/>
    </reaction>
</comment>
<dbReference type="InterPro" id="IPR005467">
    <property type="entry name" value="His_kinase_dom"/>
</dbReference>
<dbReference type="InterPro" id="IPR011006">
    <property type="entry name" value="CheY-like_superfamily"/>
</dbReference>
<organism evidence="13 14">
    <name type="scientific">Melaminivora suipulveris</name>
    <dbReference type="NCBI Taxonomy" id="2109913"/>
    <lineage>
        <taxon>Bacteria</taxon>
        <taxon>Pseudomonadati</taxon>
        <taxon>Pseudomonadota</taxon>
        <taxon>Betaproteobacteria</taxon>
        <taxon>Burkholderiales</taxon>
        <taxon>Comamonadaceae</taxon>
        <taxon>Melaminivora</taxon>
    </lineage>
</organism>
<dbReference type="InterPro" id="IPR003594">
    <property type="entry name" value="HATPase_dom"/>
</dbReference>
<keyword evidence="7" id="KW-0067">ATP-binding</keyword>
<evidence type="ECO:0000259" key="11">
    <source>
        <dbReference type="PROSITE" id="PS50110"/>
    </source>
</evidence>
<dbReference type="OrthoDB" id="9792270at2"/>
<dbReference type="AlphaFoldDB" id="A0A2R3QFS8"/>
<gene>
    <name evidence="13" type="ORF">C6568_15875</name>
</gene>
<evidence type="ECO:0000256" key="7">
    <source>
        <dbReference type="ARBA" id="ARBA00022840"/>
    </source>
</evidence>
<dbReference type="PANTHER" id="PTHR43065:SF42">
    <property type="entry name" value="TWO-COMPONENT SENSOR PPRA"/>
    <property type="match status" value="1"/>
</dbReference>
<dbReference type="InterPro" id="IPR000014">
    <property type="entry name" value="PAS"/>
</dbReference>
<dbReference type="SMART" id="SM00388">
    <property type="entry name" value="HisKA"/>
    <property type="match status" value="1"/>
</dbReference>
<dbReference type="InterPro" id="IPR035965">
    <property type="entry name" value="PAS-like_dom_sf"/>
</dbReference>
<keyword evidence="8" id="KW-0902">Two-component regulatory system</keyword>
<dbReference type="InterPro" id="IPR004358">
    <property type="entry name" value="Sig_transdc_His_kin-like_C"/>
</dbReference>
<keyword evidence="4" id="KW-0808">Transferase</keyword>
<evidence type="ECO:0000256" key="3">
    <source>
        <dbReference type="ARBA" id="ARBA00022553"/>
    </source>
</evidence>
<evidence type="ECO:0000256" key="1">
    <source>
        <dbReference type="ARBA" id="ARBA00000085"/>
    </source>
</evidence>
<dbReference type="Pfam" id="PF00512">
    <property type="entry name" value="HisKA"/>
    <property type="match status" value="1"/>
</dbReference>
<evidence type="ECO:0000256" key="6">
    <source>
        <dbReference type="ARBA" id="ARBA00022777"/>
    </source>
</evidence>
<dbReference type="InterPro" id="IPR013767">
    <property type="entry name" value="PAS_fold"/>
</dbReference>
<dbReference type="SMART" id="SM00387">
    <property type="entry name" value="HATPase_c"/>
    <property type="match status" value="1"/>
</dbReference>
<dbReference type="GO" id="GO:0005524">
    <property type="term" value="F:ATP binding"/>
    <property type="evidence" value="ECO:0007669"/>
    <property type="project" value="UniProtKB-KW"/>
</dbReference>
<evidence type="ECO:0000256" key="5">
    <source>
        <dbReference type="ARBA" id="ARBA00022741"/>
    </source>
</evidence>
<dbReference type="SUPFAM" id="SSF52172">
    <property type="entry name" value="CheY-like"/>
    <property type="match status" value="1"/>
</dbReference>
<evidence type="ECO:0000256" key="9">
    <source>
        <dbReference type="PROSITE-ProRule" id="PRU00169"/>
    </source>
</evidence>
<dbReference type="CDD" id="cd00130">
    <property type="entry name" value="PAS"/>
    <property type="match status" value="1"/>
</dbReference>